<reference evidence="1" key="1">
    <citation type="submission" date="2022-11" db="EMBL/GenBank/DDBJ databases">
        <title>beta-Carotene-producing bacterium, Jeongeuplla avenae sp. nov., alleviates the salt stress of Arabidopsis seedlings.</title>
        <authorList>
            <person name="Jiang L."/>
            <person name="Lee J."/>
        </authorList>
    </citation>
    <scope>NUCLEOTIDE SEQUENCE</scope>
    <source>
        <strain evidence="1">DY_R2A_6</strain>
    </source>
</reference>
<evidence type="ECO:0000313" key="2">
    <source>
        <dbReference type="Proteomes" id="UP001163223"/>
    </source>
</evidence>
<evidence type="ECO:0000313" key="1">
    <source>
        <dbReference type="EMBL" id="WAJ26763.1"/>
    </source>
</evidence>
<sequence>MPARTSLATAMRTITATTIITGMTTTTTEAAGEADRRAALLRLLTWLSPAFPVGAFGWSHGLEAAIAEGRLSDAASVRGWIAALVTRGSGWNDLVLFAVAYRCAAARDEAGLAEVGELALALAGSAERRAETAALGEAFAAAAAPWSETDAAPYPLAVARVAAANGVLLGDALVAFAHAFAANLLSVAVRLVPLGQSQAVAVSRELEPALLAAARQAEAASLDDLGQAALWSDIAAMRHETLQPRLFRS</sequence>
<gene>
    <name evidence="1" type="ORF">OXU80_18080</name>
</gene>
<proteinExistence type="predicted"/>
<dbReference type="Proteomes" id="UP001163223">
    <property type="component" value="Chromosome"/>
</dbReference>
<organism evidence="1 2">
    <name type="scientific">Antarcticirhabdus aurantiaca</name>
    <dbReference type="NCBI Taxonomy" id="2606717"/>
    <lineage>
        <taxon>Bacteria</taxon>
        <taxon>Pseudomonadati</taxon>
        <taxon>Pseudomonadota</taxon>
        <taxon>Alphaproteobacteria</taxon>
        <taxon>Hyphomicrobiales</taxon>
        <taxon>Aurantimonadaceae</taxon>
        <taxon>Antarcticirhabdus</taxon>
    </lineage>
</organism>
<keyword evidence="2" id="KW-1185">Reference proteome</keyword>
<name>A0ACD4NIV0_9HYPH</name>
<dbReference type="EMBL" id="CP113520">
    <property type="protein sequence ID" value="WAJ26763.1"/>
    <property type="molecule type" value="Genomic_DNA"/>
</dbReference>
<accession>A0ACD4NIV0</accession>
<protein>
    <submittedName>
        <fullName evidence="1">Urease accessory protein UreF</fullName>
    </submittedName>
</protein>